<evidence type="ECO:0000313" key="2">
    <source>
        <dbReference type="EMBL" id="KAG7294448.1"/>
    </source>
</evidence>
<feature type="compositionally biased region" description="Polar residues" evidence="1">
    <location>
        <begin position="266"/>
        <end position="276"/>
    </location>
</feature>
<comment type="caution">
    <text evidence="2">The sequence shown here is derived from an EMBL/GenBank/DDBJ whole genome shotgun (WGS) entry which is preliminary data.</text>
</comment>
<feature type="region of interest" description="Disordered" evidence="1">
    <location>
        <begin position="266"/>
        <end position="305"/>
    </location>
</feature>
<organism evidence="2 3">
    <name type="scientific">Staphylotrichum longicolle</name>
    <dbReference type="NCBI Taxonomy" id="669026"/>
    <lineage>
        <taxon>Eukaryota</taxon>
        <taxon>Fungi</taxon>
        <taxon>Dikarya</taxon>
        <taxon>Ascomycota</taxon>
        <taxon>Pezizomycotina</taxon>
        <taxon>Sordariomycetes</taxon>
        <taxon>Sordariomycetidae</taxon>
        <taxon>Sordariales</taxon>
        <taxon>Chaetomiaceae</taxon>
        <taxon>Staphylotrichum</taxon>
    </lineage>
</organism>
<sequence>MYRDRIAVLNTKLSLALQSLEIQSRNGQSVLMLECTDLILQRLELLGSQVGRLLGEPVLTDSPRRMDVPLELEDLFISIAAAKYGSPNSIPMAQGVDEIILYLDRATQWHARRQSTQTLHAFKYANVLRAYWLLQATKSSDDYQEAIHTISVAVMERHFPRLGMTARRFFAKLEDLMKAEPRVPSLNRLQEIIEQDRNAWHDHSTTTIAEQSLEIYQQEKDEEHLTVITCGAMPADVDPTTYVVSQRANAVIGGARRAGTGRVQLWSSTRPSQGQQLPEELVDAEPAKKTRRSSKTPLVSPNPPMLAPIAAFSRLSLSLDSRRASSTPSIPLDAQAVPRSMSGTPSLTRTSTVTSSASLSQSSSSSLTKTVRRPTNLIQVDKRGNVGCILDEPDPPRLVIFLPSVSVQGQESARSGQLLVIDIDQYIRINPALCNCQQQDSDAYAQKQPQVPYRAGELSLDMLNASAQGQQPLSRRRSSAPTPQPPQCRKVILQVAGVSGVTARETDAEGGEVWNLASAGRYQVERGWWGEEGEEERKKFVEYFTALRKLYLGDLVNATAA</sequence>
<dbReference type="Proteomes" id="UP001197093">
    <property type="component" value="Unassembled WGS sequence"/>
</dbReference>
<feature type="region of interest" description="Disordered" evidence="1">
    <location>
        <begin position="467"/>
        <end position="486"/>
    </location>
</feature>
<accession>A0AAD4F6H1</accession>
<evidence type="ECO:0000256" key="1">
    <source>
        <dbReference type="SAM" id="MobiDB-lite"/>
    </source>
</evidence>
<protein>
    <submittedName>
        <fullName evidence="2">Uncharacterized protein</fullName>
    </submittedName>
</protein>
<proteinExistence type="predicted"/>
<dbReference type="EMBL" id="JAHCVI010000001">
    <property type="protein sequence ID" value="KAG7294448.1"/>
    <property type="molecule type" value="Genomic_DNA"/>
</dbReference>
<feature type="region of interest" description="Disordered" evidence="1">
    <location>
        <begin position="323"/>
        <end position="371"/>
    </location>
</feature>
<keyword evidence="3" id="KW-1185">Reference proteome</keyword>
<gene>
    <name evidence="2" type="ORF">NEMBOFW57_004521</name>
</gene>
<feature type="compositionally biased region" description="Low complexity" evidence="1">
    <location>
        <begin position="344"/>
        <end position="369"/>
    </location>
</feature>
<evidence type="ECO:0000313" key="3">
    <source>
        <dbReference type="Proteomes" id="UP001197093"/>
    </source>
</evidence>
<reference evidence="2" key="1">
    <citation type="submission" date="2023-02" db="EMBL/GenBank/DDBJ databases">
        <authorList>
            <person name="Palmer J.M."/>
        </authorList>
    </citation>
    <scope>NUCLEOTIDE SEQUENCE</scope>
    <source>
        <strain evidence="2">FW57</strain>
    </source>
</reference>
<name>A0AAD4F6H1_9PEZI</name>
<dbReference type="AlphaFoldDB" id="A0AAD4F6H1"/>